<dbReference type="AlphaFoldDB" id="A0A1V3WGA4"/>
<evidence type="ECO:0000313" key="2">
    <source>
        <dbReference type="Proteomes" id="UP000188532"/>
    </source>
</evidence>
<gene>
    <name evidence="1" type="ORF">BZL29_7684</name>
</gene>
<dbReference type="EMBL" id="MVBN01000010">
    <property type="protein sequence ID" value="OOK66014.1"/>
    <property type="molecule type" value="Genomic_DNA"/>
</dbReference>
<comment type="caution">
    <text evidence="1">The sequence shown here is derived from an EMBL/GenBank/DDBJ whole genome shotgun (WGS) entry which is preliminary data.</text>
</comment>
<dbReference type="Proteomes" id="UP000188532">
    <property type="component" value="Unassembled WGS sequence"/>
</dbReference>
<protein>
    <submittedName>
        <fullName evidence="1">Uncharacterized protein</fullName>
    </submittedName>
</protein>
<evidence type="ECO:0000313" key="1">
    <source>
        <dbReference type="EMBL" id="OOK66014.1"/>
    </source>
</evidence>
<sequence>MHGPHGSEPTAELAGGRDAILLKDSDQVLQAFPAAGVPIGDDVVLRVEVCA</sequence>
<name>A0A1V3WGA4_MYCKA</name>
<organism evidence="1 2">
    <name type="scientific">Mycobacterium kansasii</name>
    <dbReference type="NCBI Taxonomy" id="1768"/>
    <lineage>
        <taxon>Bacteria</taxon>
        <taxon>Bacillati</taxon>
        <taxon>Actinomycetota</taxon>
        <taxon>Actinomycetes</taxon>
        <taxon>Mycobacteriales</taxon>
        <taxon>Mycobacteriaceae</taxon>
        <taxon>Mycobacterium</taxon>
    </lineage>
</organism>
<proteinExistence type="predicted"/>
<reference evidence="1 2" key="1">
    <citation type="submission" date="2017-02" db="EMBL/GenBank/DDBJ databases">
        <title>Complete genome sequences of Mycobacterium kansasii strains isolated from rhesus macaques.</title>
        <authorList>
            <person name="Panda A."/>
            <person name="Nagaraj S."/>
            <person name="Zhao X."/>
            <person name="Tettelin H."/>
            <person name="Detolla L.J."/>
        </authorList>
    </citation>
    <scope>NUCLEOTIDE SEQUENCE [LARGE SCALE GENOMIC DNA]</scope>
    <source>
        <strain evidence="1 2">11-3469</strain>
    </source>
</reference>
<accession>A0A1V3WGA4</accession>